<proteinExistence type="predicted"/>
<evidence type="ECO:0000313" key="2">
    <source>
        <dbReference type="Proteomes" id="UP000663859"/>
    </source>
</evidence>
<keyword evidence="2" id="KW-1185">Reference proteome</keyword>
<gene>
    <name evidence="1" type="ORF">MPNT_320012</name>
</gene>
<sequence>MQKDRPGLTHKPRKGLVIERLDLRKRTIELEWNDPVGARSLSSFAFARGIAMLKARFFGAEVEMIEVDPVYTSLIRAVDHVPHHGTSST</sequence>
<protein>
    <submittedName>
        <fullName evidence="1">Uncharacterized protein</fullName>
    </submittedName>
</protein>
<dbReference type="RefSeq" id="WP_174583372.1">
    <property type="nucleotide sequence ID" value="NZ_CAJNOB010000026.1"/>
</dbReference>
<evidence type="ECO:0000313" key="1">
    <source>
        <dbReference type="EMBL" id="CAF0700018.1"/>
    </source>
</evidence>
<name>A0A8J2BMR3_9BACT</name>
<dbReference type="EMBL" id="CAJNOB010000026">
    <property type="protein sequence ID" value="CAF0700018.1"/>
    <property type="molecule type" value="Genomic_DNA"/>
</dbReference>
<accession>A0A8J2BMR3</accession>
<comment type="caution">
    <text evidence="1">The sequence shown here is derived from an EMBL/GenBank/DDBJ whole genome shotgun (WGS) entry which is preliminary data.</text>
</comment>
<reference evidence="1" key="1">
    <citation type="submission" date="2021-02" db="EMBL/GenBank/DDBJ databases">
        <authorList>
            <person name="Cremers G."/>
            <person name="Picone N."/>
        </authorList>
    </citation>
    <scope>NUCLEOTIDE SEQUENCE</scope>
    <source>
        <strain evidence="1">PQ17</strain>
    </source>
</reference>
<dbReference type="AlphaFoldDB" id="A0A8J2BMR3"/>
<organism evidence="1 2">
    <name type="scientific">Candidatus Methylacidithermus pantelleriae</name>
    <dbReference type="NCBI Taxonomy" id="2744239"/>
    <lineage>
        <taxon>Bacteria</taxon>
        <taxon>Pseudomonadati</taxon>
        <taxon>Verrucomicrobiota</taxon>
        <taxon>Methylacidiphilae</taxon>
        <taxon>Methylacidiphilales</taxon>
        <taxon>Methylacidiphilaceae</taxon>
        <taxon>Candidatus Methylacidithermus</taxon>
    </lineage>
</organism>
<dbReference type="Proteomes" id="UP000663859">
    <property type="component" value="Unassembled WGS sequence"/>
</dbReference>